<organism evidence="1 2">
    <name type="scientific">Rubripirellula amarantea</name>
    <dbReference type="NCBI Taxonomy" id="2527999"/>
    <lineage>
        <taxon>Bacteria</taxon>
        <taxon>Pseudomonadati</taxon>
        <taxon>Planctomycetota</taxon>
        <taxon>Planctomycetia</taxon>
        <taxon>Pirellulales</taxon>
        <taxon>Pirellulaceae</taxon>
        <taxon>Rubripirellula</taxon>
    </lineage>
</organism>
<sequence length="518" mass="56287">MFPTRGRLPPTSHVFGKFIRYGCGYSTMTTNADNQSSSDVVGILFMNDRLDGCRAIQTFFGSIRYQHATVSIDNGDLATALQDLMQMLGAGKQSLPIAAAIPTENCYFATRPITTGGSTASPRVLLRESLRSNSARLDQMAIDVIHWQPDRRNVAGICAAPNETVDRIRTAVAATKHSLQRVEPAAACLIGVAPTYEGRERRNSLTTRVLLGNTSLLAVMSRGAKPIHWQRLPLPAGDEGTGIVSAIRALETAATACGLDRTPDNVVIHGRSQLRSLMDSQWLESSLPGNFRWIDEPTLEGQDVAKSLAMRLLEGNDEGFDLVRQHRDPLKLRRVVPYREIVAYVVAACVLAFVQWTRLDGIEGQRMSLVATAPPIIGDGSNPKPEQENLSARAGAVSQFLDKRVMWSGVLADVTSKLPEGMQLTNISASAPMARSIRGKSKDTPAKMTLRAKCALSEDGSMPTSLNNLAENFAGIESVADHFETVELSDLHRTRDSETGVAGAEFSVIFTAKTRKGR</sequence>
<keyword evidence="2" id="KW-1185">Reference proteome</keyword>
<protein>
    <submittedName>
        <fullName evidence="1">Uncharacterized protein</fullName>
    </submittedName>
</protein>
<dbReference type="EMBL" id="SJPI01000001">
    <property type="protein sequence ID" value="TWT54269.1"/>
    <property type="molecule type" value="Genomic_DNA"/>
</dbReference>
<dbReference type="Proteomes" id="UP000316598">
    <property type="component" value="Unassembled WGS sequence"/>
</dbReference>
<gene>
    <name evidence="1" type="ORF">Pla22_19110</name>
</gene>
<dbReference type="AlphaFoldDB" id="A0A5C5WVJ1"/>
<evidence type="ECO:0000313" key="1">
    <source>
        <dbReference type="EMBL" id="TWT54269.1"/>
    </source>
</evidence>
<dbReference type="RefSeq" id="WP_146514342.1">
    <property type="nucleotide sequence ID" value="NZ_SJPI01000001.1"/>
</dbReference>
<name>A0A5C5WVJ1_9BACT</name>
<evidence type="ECO:0000313" key="2">
    <source>
        <dbReference type="Proteomes" id="UP000316598"/>
    </source>
</evidence>
<comment type="caution">
    <text evidence="1">The sequence shown here is derived from an EMBL/GenBank/DDBJ whole genome shotgun (WGS) entry which is preliminary data.</text>
</comment>
<dbReference type="OrthoDB" id="240080at2"/>
<accession>A0A5C5WVJ1</accession>
<reference evidence="1 2" key="1">
    <citation type="submission" date="2019-02" db="EMBL/GenBank/DDBJ databases">
        <title>Deep-cultivation of Planctomycetes and their phenomic and genomic characterization uncovers novel biology.</title>
        <authorList>
            <person name="Wiegand S."/>
            <person name="Jogler M."/>
            <person name="Boedeker C."/>
            <person name="Pinto D."/>
            <person name="Vollmers J."/>
            <person name="Rivas-Marin E."/>
            <person name="Kohn T."/>
            <person name="Peeters S.H."/>
            <person name="Heuer A."/>
            <person name="Rast P."/>
            <person name="Oberbeckmann S."/>
            <person name="Bunk B."/>
            <person name="Jeske O."/>
            <person name="Meyerdierks A."/>
            <person name="Storesund J.E."/>
            <person name="Kallscheuer N."/>
            <person name="Luecker S."/>
            <person name="Lage O.M."/>
            <person name="Pohl T."/>
            <person name="Merkel B.J."/>
            <person name="Hornburger P."/>
            <person name="Mueller R.-W."/>
            <person name="Bruemmer F."/>
            <person name="Labrenz M."/>
            <person name="Spormann A.M."/>
            <person name="Op Den Camp H."/>
            <person name="Overmann J."/>
            <person name="Amann R."/>
            <person name="Jetten M.S.M."/>
            <person name="Mascher T."/>
            <person name="Medema M.H."/>
            <person name="Devos D.P."/>
            <person name="Kaster A.-K."/>
            <person name="Ovreas L."/>
            <person name="Rohde M."/>
            <person name="Galperin M.Y."/>
            <person name="Jogler C."/>
        </authorList>
    </citation>
    <scope>NUCLEOTIDE SEQUENCE [LARGE SCALE GENOMIC DNA]</scope>
    <source>
        <strain evidence="1 2">Pla22</strain>
    </source>
</reference>
<proteinExistence type="predicted"/>